<gene>
    <name evidence="1" type="ORF">SAMN05660830_01277</name>
</gene>
<reference evidence="1 2" key="1">
    <citation type="submission" date="2016-11" db="EMBL/GenBank/DDBJ databases">
        <authorList>
            <person name="Varghese N."/>
            <person name="Submissions S."/>
        </authorList>
    </citation>
    <scope>NUCLEOTIDE SEQUENCE [LARGE SCALE GENOMIC DNA]</scope>
    <source>
        <strain evidence="1 2">DSM 17919</strain>
    </source>
</reference>
<evidence type="ECO:0000313" key="1">
    <source>
        <dbReference type="EMBL" id="SHI98600.1"/>
    </source>
</evidence>
<keyword evidence="1" id="KW-0031">Aminopeptidase</keyword>
<dbReference type="SUPFAM" id="SSF55920">
    <property type="entry name" value="Creatinase/aminopeptidase"/>
    <property type="match status" value="1"/>
</dbReference>
<keyword evidence="1" id="KW-0378">Hydrolase</keyword>
<keyword evidence="1" id="KW-0645">Protease</keyword>
<name>A0A8G2C8U8_9BACT</name>
<accession>A0A8G2C8U8</accession>
<evidence type="ECO:0000313" key="2">
    <source>
        <dbReference type="Proteomes" id="UP000184001"/>
    </source>
</evidence>
<comment type="caution">
    <text evidence="1">The sequence shown here is derived from an EMBL/GenBank/DDBJ whole genome shotgun (WGS) entry which is preliminary data.</text>
</comment>
<organism evidence="1 2">
    <name type="scientific">Halodesulfovibrio aestuarii</name>
    <dbReference type="NCBI Taxonomy" id="126333"/>
    <lineage>
        <taxon>Bacteria</taxon>
        <taxon>Pseudomonadati</taxon>
        <taxon>Thermodesulfobacteriota</taxon>
        <taxon>Desulfovibrionia</taxon>
        <taxon>Desulfovibrionales</taxon>
        <taxon>Desulfovibrionaceae</taxon>
        <taxon>Halodesulfovibrio</taxon>
    </lineage>
</organism>
<dbReference type="Gene3D" id="3.90.230.10">
    <property type="entry name" value="Creatinase/methionine aminopeptidase superfamily"/>
    <property type="match status" value="1"/>
</dbReference>
<dbReference type="AlphaFoldDB" id="A0A8G2C8U8"/>
<dbReference type="InterPro" id="IPR036005">
    <property type="entry name" value="Creatinase/aminopeptidase-like"/>
</dbReference>
<protein>
    <submittedName>
        <fullName evidence="1">Methionyl aminopeptidase</fullName>
    </submittedName>
</protein>
<dbReference type="GO" id="GO:0004177">
    <property type="term" value="F:aminopeptidase activity"/>
    <property type="evidence" value="ECO:0007669"/>
    <property type="project" value="UniProtKB-KW"/>
</dbReference>
<dbReference type="Proteomes" id="UP000184001">
    <property type="component" value="Unassembled WGS sequence"/>
</dbReference>
<dbReference type="EMBL" id="FQZR01000003">
    <property type="protein sequence ID" value="SHI98600.1"/>
    <property type="molecule type" value="Genomic_DNA"/>
</dbReference>
<proteinExistence type="predicted"/>
<sequence>MESMINAGVKATETLKDHWTIFTKDRKPSAHFEHCIAVAADAAEVLTCGSNGEGWAM</sequence>